<organism evidence="2">
    <name type="scientific">Brassica oleracea</name>
    <name type="common">Wild cabbage</name>
    <dbReference type="NCBI Taxonomy" id="3712"/>
    <lineage>
        <taxon>Eukaryota</taxon>
        <taxon>Viridiplantae</taxon>
        <taxon>Streptophyta</taxon>
        <taxon>Embryophyta</taxon>
        <taxon>Tracheophyta</taxon>
        <taxon>Spermatophyta</taxon>
        <taxon>Magnoliopsida</taxon>
        <taxon>eudicotyledons</taxon>
        <taxon>Gunneridae</taxon>
        <taxon>Pentapetalae</taxon>
        <taxon>rosids</taxon>
        <taxon>malvids</taxon>
        <taxon>Brassicales</taxon>
        <taxon>Brassicaceae</taxon>
        <taxon>Brassiceae</taxon>
        <taxon>Brassica</taxon>
    </lineage>
</organism>
<keyword evidence="1" id="KW-0472">Membrane</keyword>
<accession>A0A3P6E896</accession>
<keyword evidence="1" id="KW-0812">Transmembrane</keyword>
<evidence type="ECO:0000256" key="1">
    <source>
        <dbReference type="SAM" id="Phobius"/>
    </source>
</evidence>
<protein>
    <submittedName>
        <fullName evidence="2">Uncharacterized protein</fullName>
    </submittedName>
</protein>
<dbReference type="EMBL" id="LR031875">
    <property type="protein sequence ID" value="VDD31584.1"/>
    <property type="molecule type" value="Genomic_DNA"/>
</dbReference>
<sequence>MTIALGKFTKKTKKDLFDIMDDWLRGTASFCRFVWSIALSLCLFRFGGLVHRYNLCNFMVYSWIG</sequence>
<gene>
    <name evidence="2" type="ORF">BOLC9T56907H</name>
</gene>
<name>A0A3P6E896_BRAOL</name>
<evidence type="ECO:0000313" key="2">
    <source>
        <dbReference type="EMBL" id="VDD31584.1"/>
    </source>
</evidence>
<keyword evidence="1" id="KW-1133">Transmembrane helix</keyword>
<proteinExistence type="predicted"/>
<feature type="transmembrane region" description="Helical" evidence="1">
    <location>
        <begin position="23"/>
        <end position="44"/>
    </location>
</feature>
<reference evidence="2" key="1">
    <citation type="submission" date="2018-11" db="EMBL/GenBank/DDBJ databases">
        <authorList>
            <consortium name="Genoscope - CEA"/>
            <person name="William W."/>
        </authorList>
    </citation>
    <scope>NUCLEOTIDE SEQUENCE</scope>
</reference>
<dbReference type="AlphaFoldDB" id="A0A3P6E896"/>